<dbReference type="KEGG" id="clus:A9F13_29g00176"/>
<name>A0AA91SZK0_CLALS</name>
<evidence type="ECO:0000313" key="2">
    <source>
        <dbReference type="Proteomes" id="UP000195602"/>
    </source>
</evidence>
<organism evidence="1 2">
    <name type="scientific">Clavispora lusitaniae</name>
    <name type="common">Candida lusitaniae</name>
    <dbReference type="NCBI Taxonomy" id="36911"/>
    <lineage>
        <taxon>Eukaryota</taxon>
        <taxon>Fungi</taxon>
        <taxon>Dikarya</taxon>
        <taxon>Ascomycota</taxon>
        <taxon>Saccharomycotina</taxon>
        <taxon>Pichiomycetes</taxon>
        <taxon>Metschnikowiaceae</taxon>
        <taxon>Clavispora</taxon>
    </lineage>
</organism>
<reference evidence="1 2" key="1">
    <citation type="submission" date="2017-04" db="EMBL/GenBank/DDBJ databases">
        <title>Draft genome of the yeast Clavispora lusitaniae type strain CBS 6936.</title>
        <authorList>
            <person name="Durrens P."/>
            <person name="Klopp C."/>
            <person name="Biteau N."/>
            <person name="Fitton-Ouhabi V."/>
            <person name="Dementhon K."/>
            <person name="Accoceberry I."/>
            <person name="Sherman D.J."/>
            <person name="Noel T."/>
        </authorList>
    </citation>
    <scope>NUCLEOTIDE SEQUENCE [LARGE SCALE GENOMIC DNA]</scope>
    <source>
        <strain evidence="1 2">CBS 6936</strain>
    </source>
</reference>
<gene>
    <name evidence="1" type="ORF">A9F13_29g00176</name>
</gene>
<dbReference type="AlphaFoldDB" id="A0AA91SZK0"/>
<sequence>MLRNTKESGGTVDCRVVVVGRKGSVVVIVKVVNESLIVRVLISKTSVSETEEDVSVSSEEKVSKSGEDITGDCTDVLVVAAEMGATGLKGEEATGNEVSYVSGAEEGCPPTKKVTGSEGKVLIKVEVAEDTSAEAVDSTGLDSLIEVDRDTEVTIEGGRVANVGASVDTVEVTGVRVGEVIRDVGPTTTSEDEIGSSFVVSEVTVERAGLDVS</sequence>
<evidence type="ECO:0000313" key="1">
    <source>
        <dbReference type="EMBL" id="OVF04008.1"/>
    </source>
</evidence>
<dbReference type="EMBL" id="LYUB02000029">
    <property type="protein sequence ID" value="OVF04008.1"/>
    <property type="molecule type" value="Genomic_DNA"/>
</dbReference>
<proteinExistence type="predicted"/>
<comment type="caution">
    <text evidence="1">The sequence shown here is derived from an EMBL/GenBank/DDBJ whole genome shotgun (WGS) entry which is preliminary data.</text>
</comment>
<accession>A0AA91SZK0</accession>
<dbReference type="Proteomes" id="UP000195602">
    <property type="component" value="Unassembled WGS sequence"/>
</dbReference>
<protein>
    <submittedName>
        <fullName evidence="1">Uncharacterized protein</fullName>
    </submittedName>
</protein>